<evidence type="ECO:0000256" key="1">
    <source>
        <dbReference type="SAM" id="MobiDB-lite"/>
    </source>
</evidence>
<proteinExistence type="predicted"/>
<feature type="non-terminal residue" evidence="2">
    <location>
        <position position="1"/>
    </location>
</feature>
<feature type="region of interest" description="Disordered" evidence="1">
    <location>
        <begin position="23"/>
        <end position="53"/>
    </location>
</feature>
<gene>
    <name evidence="2" type="ORF">CR201_G0015973</name>
</gene>
<evidence type="ECO:0000313" key="2">
    <source>
        <dbReference type="EMBL" id="PNJ60703.1"/>
    </source>
</evidence>
<protein>
    <submittedName>
        <fullName evidence="2">AGGF1 isoform 2</fullName>
    </submittedName>
</protein>
<accession>A0A2J8VT75</accession>
<name>A0A2J8VT75_PONAB</name>
<dbReference type="AlphaFoldDB" id="A0A2J8VT75"/>
<comment type="caution">
    <text evidence="2">The sequence shown here is derived from an EMBL/GenBank/DDBJ whole genome shotgun (WGS) entry which is preliminary data.</text>
</comment>
<feature type="non-terminal residue" evidence="2">
    <location>
        <position position="87"/>
    </location>
</feature>
<organism evidence="2">
    <name type="scientific">Pongo abelii</name>
    <name type="common">Sumatran orangutan</name>
    <name type="synonym">Pongo pygmaeus abelii</name>
    <dbReference type="NCBI Taxonomy" id="9601"/>
    <lineage>
        <taxon>Eukaryota</taxon>
        <taxon>Metazoa</taxon>
        <taxon>Chordata</taxon>
        <taxon>Craniata</taxon>
        <taxon>Vertebrata</taxon>
        <taxon>Euteleostomi</taxon>
        <taxon>Mammalia</taxon>
        <taxon>Eutheria</taxon>
        <taxon>Euarchontoglires</taxon>
        <taxon>Primates</taxon>
        <taxon>Haplorrhini</taxon>
        <taxon>Catarrhini</taxon>
        <taxon>Hominidae</taxon>
        <taxon>Pongo</taxon>
    </lineage>
</organism>
<sequence length="87" mass="9547">FPAQLGSCWNPSGPWFSDRLSDAPPSVSVAGEGSFQESFPVSRPRTSGRGHPRSPCSLLAAPFGYKWKNSVKYSNVGEMKIIKSLMW</sequence>
<reference evidence="2" key="1">
    <citation type="submission" date="2017-12" db="EMBL/GenBank/DDBJ databases">
        <title>High-resolution comparative analysis of great ape genomes.</title>
        <authorList>
            <person name="Pollen A."/>
            <person name="Hastie A."/>
            <person name="Hormozdiari F."/>
            <person name="Dougherty M."/>
            <person name="Liu R."/>
            <person name="Chaisson M."/>
            <person name="Hoppe E."/>
            <person name="Hill C."/>
            <person name="Pang A."/>
            <person name="Hillier L."/>
            <person name="Baker C."/>
            <person name="Armstrong J."/>
            <person name="Shendure J."/>
            <person name="Paten B."/>
            <person name="Wilson R."/>
            <person name="Chao H."/>
            <person name="Schneider V."/>
            <person name="Ventura M."/>
            <person name="Kronenberg Z."/>
            <person name="Murali S."/>
            <person name="Gordon D."/>
            <person name="Cantsilieris S."/>
            <person name="Munson K."/>
            <person name="Nelson B."/>
            <person name="Raja A."/>
            <person name="Underwood J."/>
            <person name="Diekhans M."/>
            <person name="Fiddes I."/>
            <person name="Haussler D."/>
            <person name="Eichler E."/>
        </authorList>
    </citation>
    <scope>NUCLEOTIDE SEQUENCE [LARGE SCALE GENOMIC DNA]</scope>
    <source>
        <strain evidence="2">Susie</strain>
    </source>
</reference>
<dbReference type="EMBL" id="NDHI03003409">
    <property type="protein sequence ID" value="PNJ60703.1"/>
    <property type="molecule type" value="Genomic_DNA"/>
</dbReference>